<keyword evidence="2" id="KW-1185">Reference proteome</keyword>
<evidence type="ECO:0000313" key="2">
    <source>
        <dbReference type="Proteomes" id="UP000050833"/>
    </source>
</evidence>
<sequence>MSKKLAIFFPGIGYHNDKPLLYYSRKLAAEAGFQCVRVDYNGFASEIKGNADKMREALETAYSQTELILSDIDWKSYENIIFISKSIGTVVAARYAKEYDITCRNIYMTPLAETFLFEPCNGIAFHGTADSWADTKIIKDKCIEYDIKLSIIPDADHSLETADTMKNIAIINKVMDEIKKYL</sequence>
<protein>
    <recommendedName>
        <fullName evidence="3">Alpha/beta hydrolase family protein</fullName>
    </recommendedName>
</protein>
<evidence type="ECO:0008006" key="3">
    <source>
        <dbReference type="Google" id="ProtNLM"/>
    </source>
</evidence>
<dbReference type="EMBL" id="LLKB01000001">
    <property type="protein sequence ID" value="KQC86428.1"/>
    <property type="molecule type" value="Genomic_DNA"/>
</dbReference>
<comment type="caution">
    <text evidence="1">The sequence shown here is derived from an EMBL/GenBank/DDBJ whole genome shotgun (WGS) entry which is preliminary data.</text>
</comment>
<organism evidence="1 2">
    <name type="scientific">Butyribacter intestini</name>
    <dbReference type="NCBI Taxonomy" id="1703332"/>
    <lineage>
        <taxon>Bacteria</taxon>
        <taxon>Bacillati</taxon>
        <taxon>Bacillota</taxon>
        <taxon>Clostridia</taxon>
        <taxon>Lachnospirales</taxon>
        <taxon>Lachnospiraceae</taxon>
        <taxon>Butyribacter</taxon>
    </lineage>
</organism>
<dbReference type="InterPro" id="IPR029058">
    <property type="entry name" value="AB_hydrolase_fold"/>
</dbReference>
<dbReference type="RefSeq" id="WP_055941925.1">
    <property type="nucleotide sequence ID" value="NZ_DBGDCA010000100.1"/>
</dbReference>
<dbReference type="AlphaFoldDB" id="A0AAW3JV32"/>
<gene>
    <name evidence="1" type="ORF">APZ18_04365</name>
</gene>
<dbReference type="Proteomes" id="UP000050833">
    <property type="component" value="Unassembled WGS sequence"/>
</dbReference>
<reference evidence="1 2" key="1">
    <citation type="submission" date="2015-10" db="EMBL/GenBank/DDBJ databases">
        <title>Butyribacter intestini gen. nov., sp. nov., a butyric acid-producing bacterium of the family Lachnospiraceae isolated from the human faeces.</title>
        <authorList>
            <person name="Zou Y."/>
            <person name="Xue W."/>
            <person name="Luo G."/>
            <person name="Lv M."/>
        </authorList>
    </citation>
    <scope>NUCLEOTIDE SEQUENCE [LARGE SCALE GENOMIC DNA]</scope>
    <source>
        <strain evidence="1 2">TF01-11</strain>
    </source>
</reference>
<dbReference type="SUPFAM" id="SSF53474">
    <property type="entry name" value="alpha/beta-Hydrolases"/>
    <property type="match status" value="1"/>
</dbReference>
<name>A0AAW3JV32_9FIRM</name>
<accession>A0AAW3JV32</accession>
<proteinExistence type="predicted"/>
<evidence type="ECO:0000313" key="1">
    <source>
        <dbReference type="EMBL" id="KQC86428.1"/>
    </source>
</evidence>
<dbReference type="Gene3D" id="3.40.50.1820">
    <property type="entry name" value="alpha/beta hydrolase"/>
    <property type="match status" value="1"/>
</dbReference>